<dbReference type="KEGG" id="wna:KA717_37600"/>
<feature type="transmembrane region" description="Helical" evidence="1">
    <location>
        <begin position="6"/>
        <end position="23"/>
    </location>
</feature>
<keyword evidence="1" id="KW-1133">Transmembrane helix</keyword>
<proteinExistence type="predicted"/>
<keyword evidence="1" id="KW-0812">Transmembrane</keyword>
<evidence type="ECO:0000313" key="2">
    <source>
        <dbReference type="EMBL" id="UXE61063.1"/>
    </source>
</evidence>
<evidence type="ECO:0000256" key="1">
    <source>
        <dbReference type="SAM" id="Phobius"/>
    </source>
</evidence>
<reference evidence="2" key="1">
    <citation type="submission" date="2021-04" db="EMBL/GenBank/DDBJ databases">
        <title>Genome sequence of Woronichinia naegeliana from Washington state freshwater lake bloom.</title>
        <authorList>
            <person name="Dreher T.W."/>
        </authorList>
    </citation>
    <scope>NUCLEOTIDE SEQUENCE</scope>
    <source>
        <strain evidence="2">WA131</strain>
    </source>
</reference>
<feature type="transmembrane region" description="Helical" evidence="1">
    <location>
        <begin position="142"/>
        <end position="168"/>
    </location>
</feature>
<dbReference type="AlphaFoldDB" id="A0A977PWC4"/>
<dbReference type="EMBL" id="CP073041">
    <property type="protein sequence ID" value="UXE61063.1"/>
    <property type="molecule type" value="Genomic_DNA"/>
</dbReference>
<gene>
    <name evidence="2" type="ORF">KA717_37600</name>
</gene>
<sequence length="192" mass="22268">MNILHWILLVMTSGTALLCYLCCHRMTRLPSNERSRQPQQLWWATFAVLALLSLEIVSSLYPREKIFFFDLFFGTSLLSDPQINIIALLKETITTLATFILLVALLIQKKSHKLLPMYIGFFFLLTQIALDAMITRSLHLKIVIPSLISFIPLLLQLLGISFIAFSTIKQYRYLLTRKVRHKRRRTTEDAEP</sequence>
<accession>A0A977PWC4</accession>
<feature type="transmembrane region" description="Helical" evidence="1">
    <location>
        <begin position="82"/>
        <end position="107"/>
    </location>
</feature>
<name>A0A977PWC4_9CYAN</name>
<protein>
    <submittedName>
        <fullName evidence="2">Uncharacterized protein</fullName>
    </submittedName>
</protein>
<dbReference type="Proteomes" id="UP001065613">
    <property type="component" value="Chromosome"/>
</dbReference>
<keyword evidence="1" id="KW-0472">Membrane</keyword>
<feature type="transmembrane region" description="Helical" evidence="1">
    <location>
        <begin position="114"/>
        <end position="130"/>
    </location>
</feature>
<feature type="transmembrane region" description="Helical" evidence="1">
    <location>
        <begin position="43"/>
        <end position="62"/>
    </location>
</feature>
<organism evidence="2">
    <name type="scientific">Woronichinia naegeliana WA131</name>
    <dbReference type="NCBI Taxonomy" id="2824559"/>
    <lineage>
        <taxon>Bacteria</taxon>
        <taxon>Bacillati</taxon>
        <taxon>Cyanobacteriota</taxon>
        <taxon>Cyanophyceae</taxon>
        <taxon>Synechococcales</taxon>
        <taxon>Coelosphaeriaceae</taxon>
        <taxon>Woronichinia</taxon>
    </lineage>
</organism>